<evidence type="ECO:0000313" key="2">
    <source>
        <dbReference type="Proteomes" id="UP001054945"/>
    </source>
</evidence>
<proteinExistence type="predicted"/>
<comment type="caution">
    <text evidence="1">The sequence shown here is derived from an EMBL/GenBank/DDBJ whole genome shotgun (WGS) entry which is preliminary data.</text>
</comment>
<dbReference type="AlphaFoldDB" id="A0AAV4QN79"/>
<gene>
    <name evidence="1" type="ORF">CEXT_179661</name>
</gene>
<name>A0AAV4QN79_CAEEX</name>
<sequence>MEVKFPKWKSSVRNTVSEAELNNLYLLQCTNPSRGIREESNFDTVIWHKHLQDGNYGVKMWAQYALKNIEYLIHLGQIGPLEY</sequence>
<dbReference type="EMBL" id="BPLR01006396">
    <property type="protein sequence ID" value="GIY09536.1"/>
    <property type="molecule type" value="Genomic_DNA"/>
</dbReference>
<keyword evidence="2" id="KW-1185">Reference proteome</keyword>
<accession>A0AAV4QN79</accession>
<reference evidence="1 2" key="1">
    <citation type="submission" date="2021-06" db="EMBL/GenBank/DDBJ databases">
        <title>Caerostris extrusa draft genome.</title>
        <authorList>
            <person name="Kono N."/>
            <person name="Arakawa K."/>
        </authorList>
    </citation>
    <scope>NUCLEOTIDE SEQUENCE [LARGE SCALE GENOMIC DNA]</scope>
</reference>
<evidence type="ECO:0000313" key="1">
    <source>
        <dbReference type="EMBL" id="GIY09536.1"/>
    </source>
</evidence>
<dbReference type="Proteomes" id="UP001054945">
    <property type="component" value="Unassembled WGS sequence"/>
</dbReference>
<protein>
    <submittedName>
        <fullName evidence="1">Uncharacterized protein</fullName>
    </submittedName>
</protein>
<organism evidence="1 2">
    <name type="scientific">Caerostris extrusa</name>
    <name type="common">Bark spider</name>
    <name type="synonym">Caerostris bankana</name>
    <dbReference type="NCBI Taxonomy" id="172846"/>
    <lineage>
        <taxon>Eukaryota</taxon>
        <taxon>Metazoa</taxon>
        <taxon>Ecdysozoa</taxon>
        <taxon>Arthropoda</taxon>
        <taxon>Chelicerata</taxon>
        <taxon>Arachnida</taxon>
        <taxon>Araneae</taxon>
        <taxon>Araneomorphae</taxon>
        <taxon>Entelegynae</taxon>
        <taxon>Araneoidea</taxon>
        <taxon>Araneidae</taxon>
        <taxon>Caerostris</taxon>
    </lineage>
</organism>